<gene>
    <name evidence="2" type="ORF">E0H50_01255</name>
</gene>
<dbReference type="InterPro" id="IPR011335">
    <property type="entry name" value="Restrct_endonuc-II-like"/>
</dbReference>
<protein>
    <submittedName>
        <fullName evidence="2">DUF559 domain-containing protein</fullName>
    </submittedName>
</protein>
<reference evidence="2 3" key="1">
    <citation type="submission" date="2019-02" db="EMBL/GenBank/DDBJ databases">
        <title>Kribbella capetownensis sp. nov. and Kribbella speibonae sp. nov., isolated from soil.</title>
        <authorList>
            <person name="Curtis S.M."/>
            <person name="Norton I."/>
            <person name="Everest G.J."/>
            <person name="Meyers P.R."/>
        </authorList>
    </citation>
    <scope>NUCLEOTIDE SEQUENCE [LARGE SCALE GENOMIC DNA]</scope>
    <source>
        <strain evidence="2 3">DSM 27082</strain>
    </source>
</reference>
<dbReference type="Proteomes" id="UP000292695">
    <property type="component" value="Unassembled WGS sequence"/>
</dbReference>
<comment type="caution">
    <text evidence="2">The sequence shown here is derived from an EMBL/GenBank/DDBJ whole genome shotgun (WGS) entry which is preliminary data.</text>
</comment>
<evidence type="ECO:0000313" key="2">
    <source>
        <dbReference type="EMBL" id="TCC43145.1"/>
    </source>
</evidence>
<name>A0A4R0JMK2_9ACTN</name>
<sequence>MADVAEVIGRRGGSATFADLRAVVSGRAIRGALAAGVINRVAKGVYALPAAPSALTAARSQGGVVSHLSAAEHWGLGVITPPPLPHVTLRPGRVRRQAGLPCVLHWADVPALDDVTTPLRTVLDCLRILPPAEGLAIADSALRLGSVDHDELLAAATRLRGPHRLRIQRVVASADGRSESVLESVLRALLISRGIEGFVPQFVVRDAEFSARLDLGNPRLLLDLEADGFEFHGSRRALVKDCRRQANLTIRGWRVLRFSWEDIMYDPDWVIATIERAIGLPPLSNRLLHAA</sequence>
<dbReference type="AlphaFoldDB" id="A0A4R0JMK2"/>
<dbReference type="Pfam" id="PF04480">
    <property type="entry name" value="DUF559"/>
    <property type="match status" value="1"/>
</dbReference>
<accession>A0A4R0JMK2</accession>
<dbReference type="InterPro" id="IPR007569">
    <property type="entry name" value="DUF559"/>
</dbReference>
<dbReference type="Gene3D" id="3.40.960.10">
    <property type="entry name" value="VSR Endonuclease"/>
    <property type="match status" value="1"/>
</dbReference>
<evidence type="ECO:0000313" key="3">
    <source>
        <dbReference type="Proteomes" id="UP000292695"/>
    </source>
</evidence>
<evidence type="ECO:0000259" key="1">
    <source>
        <dbReference type="Pfam" id="PF04480"/>
    </source>
</evidence>
<feature type="domain" description="DUF559" evidence="1">
    <location>
        <begin position="224"/>
        <end position="277"/>
    </location>
</feature>
<organism evidence="2 3">
    <name type="scientific">Kribbella sindirgiensis</name>
    <dbReference type="NCBI Taxonomy" id="1124744"/>
    <lineage>
        <taxon>Bacteria</taxon>
        <taxon>Bacillati</taxon>
        <taxon>Actinomycetota</taxon>
        <taxon>Actinomycetes</taxon>
        <taxon>Propionibacteriales</taxon>
        <taxon>Kribbellaceae</taxon>
        <taxon>Kribbella</taxon>
    </lineage>
</organism>
<dbReference type="SUPFAM" id="SSF52980">
    <property type="entry name" value="Restriction endonuclease-like"/>
    <property type="match status" value="1"/>
</dbReference>
<dbReference type="RefSeq" id="WP_131283851.1">
    <property type="nucleotide sequence ID" value="NZ_SJKA01000001.1"/>
</dbReference>
<dbReference type="EMBL" id="SJKA01000001">
    <property type="protein sequence ID" value="TCC43145.1"/>
    <property type="molecule type" value="Genomic_DNA"/>
</dbReference>
<proteinExistence type="predicted"/>
<keyword evidence="3" id="KW-1185">Reference proteome</keyword>
<dbReference type="OrthoDB" id="4310518at2"/>